<dbReference type="AlphaFoldDB" id="A0A834J4H2"/>
<keyword evidence="2" id="KW-1185">Reference proteome</keyword>
<proteinExistence type="predicted"/>
<reference evidence="1" key="1">
    <citation type="journal article" date="2020" name="G3 (Bethesda)">
        <title>High-Quality Assemblies for Three Invasive Social Wasps from the &lt;i&gt;Vespula&lt;/i&gt; Genus.</title>
        <authorList>
            <person name="Harrop T.W.R."/>
            <person name="Guhlin J."/>
            <person name="McLaughlin G.M."/>
            <person name="Permina E."/>
            <person name="Stockwell P."/>
            <person name="Gilligan J."/>
            <person name="Le Lec M.F."/>
            <person name="Gruber M.A.M."/>
            <person name="Quinn O."/>
            <person name="Lovegrove M."/>
            <person name="Duncan E.J."/>
            <person name="Remnant E.J."/>
            <person name="Van Eeckhoven J."/>
            <person name="Graham B."/>
            <person name="Knapp R.A."/>
            <person name="Langford K.W."/>
            <person name="Kronenberg Z."/>
            <person name="Press M.O."/>
            <person name="Eacker S.M."/>
            <person name="Wilson-Rankin E.E."/>
            <person name="Purcell J."/>
            <person name="Lester P.J."/>
            <person name="Dearden P.K."/>
        </authorList>
    </citation>
    <scope>NUCLEOTIDE SEQUENCE</scope>
    <source>
        <strain evidence="1">Marl-1</strain>
    </source>
</reference>
<comment type="caution">
    <text evidence="1">The sequence shown here is derived from an EMBL/GenBank/DDBJ whole genome shotgun (WGS) entry which is preliminary data.</text>
</comment>
<dbReference type="EMBL" id="JACSEA010000020">
    <property type="protein sequence ID" value="KAF7381579.1"/>
    <property type="molecule type" value="Genomic_DNA"/>
</dbReference>
<accession>A0A834J4H2</accession>
<name>A0A834J4H2_VESVU</name>
<evidence type="ECO:0000313" key="1">
    <source>
        <dbReference type="EMBL" id="KAF7381579.1"/>
    </source>
</evidence>
<protein>
    <submittedName>
        <fullName evidence="1">Uncharacterized protein</fullName>
    </submittedName>
</protein>
<sequence>MYQARCSIFGVKTQQYGSEGLSCTSVIKQRTRDTTEEENVNEQMDNYMQHKNEEIAIMMRMMTEIKNLISEQTKQNINGLSQHILLNFQIFATEEPTYWSTHVNRRPNLLDFFVTKGINWESFAIQTCLNLELDHTAVAGIVSH</sequence>
<gene>
    <name evidence="1" type="ORF">HZH66_013973</name>
</gene>
<organism evidence="1 2">
    <name type="scientific">Vespula vulgaris</name>
    <name type="common">Yellow jacket</name>
    <name type="synonym">Wasp</name>
    <dbReference type="NCBI Taxonomy" id="7454"/>
    <lineage>
        <taxon>Eukaryota</taxon>
        <taxon>Metazoa</taxon>
        <taxon>Ecdysozoa</taxon>
        <taxon>Arthropoda</taxon>
        <taxon>Hexapoda</taxon>
        <taxon>Insecta</taxon>
        <taxon>Pterygota</taxon>
        <taxon>Neoptera</taxon>
        <taxon>Endopterygota</taxon>
        <taxon>Hymenoptera</taxon>
        <taxon>Apocrita</taxon>
        <taxon>Aculeata</taxon>
        <taxon>Vespoidea</taxon>
        <taxon>Vespidae</taxon>
        <taxon>Vespinae</taxon>
        <taxon>Vespula</taxon>
    </lineage>
</organism>
<evidence type="ECO:0000313" key="2">
    <source>
        <dbReference type="Proteomes" id="UP000614350"/>
    </source>
</evidence>
<dbReference type="Proteomes" id="UP000614350">
    <property type="component" value="Unassembled WGS sequence"/>
</dbReference>